<dbReference type="EMBL" id="JBEHHI010000001">
    <property type="protein sequence ID" value="MEX5726730.1"/>
    <property type="molecule type" value="Genomic_DNA"/>
</dbReference>
<dbReference type="RefSeq" id="WP_125404009.1">
    <property type="nucleotide sequence ID" value="NZ_JBEHHI010000001.1"/>
</dbReference>
<protein>
    <submittedName>
        <fullName evidence="1">Uncharacterized protein</fullName>
    </submittedName>
</protein>
<evidence type="ECO:0000313" key="1">
    <source>
        <dbReference type="EMBL" id="MEX5726730.1"/>
    </source>
</evidence>
<gene>
    <name evidence="1" type="ORF">Ga0609869_000083</name>
</gene>
<sequence length="71" mass="7288">MSGALDARLLAAHAAGDGRALARLYAEAAEGTADAAAKGFFLTHAYVFALEAGAEEAAAYRDRLCAMGREA</sequence>
<keyword evidence="2" id="KW-1185">Reference proteome</keyword>
<organism evidence="1 2">
    <name type="scientific">Rhodovulum iodosum</name>
    <dbReference type="NCBI Taxonomy" id="68291"/>
    <lineage>
        <taxon>Bacteria</taxon>
        <taxon>Pseudomonadati</taxon>
        <taxon>Pseudomonadota</taxon>
        <taxon>Alphaproteobacteria</taxon>
        <taxon>Rhodobacterales</taxon>
        <taxon>Paracoccaceae</taxon>
        <taxon>Rhodovulum</taxon>
    </lineage>
</organism>
<name>A0ABV3XPM3_9RHOB</name>
<evidence type="ECO:0000313" key="2">
    <source>
        <dbReference type="Proteomes" id="UP001560019"/>
    </source>
</evidence>
<reference evidence="1 2" key="1">
    <citation type="submission" date="2024-06" db="EMBL/GenBank/DDBJ databases">
        <title>Genome of Rhodovulum iodosum, a marine photoferrotroph.</title>
        <authorList>
            <person name="Bianchini G."/>
            <person name="Nikeleit V."/>
            <person name="Kappler A."/>
            <person name="Bryce C."/>
            <person name="Sanchez-Baracaldo P."/>
        </authorList>
    </citation>
    <scope>NUCLEOTIDE SEQUENCE [LARGE SCALE GENOMIC DNA]</scope>
    <source>
        <strain evidence="1 2">UT/N1</strain>
    </source>
</reference>
<comment type="caution">
    <text evidence="1">The sequence shown here is derived from an EMBL/GenBank/DDBJ whole genome shotgun (WGS) entry which is preliminary data.</text>
</comment>
<proteinExistence type="predicted"/>
<dbReference type="Proteomes" id="UP001560019">
    <property type="component" value="Unassembled WGS sequence"/>
</dbReference>
<accession>A0ABV3XPM3</accession>